<feature type="transmembrane region" description="Helical" evidence="6">
    <location>
        <begin position="397"/>
        <end position="413"/>
    </location>
</feature>
<evidence type="ECO:0000256" key="3">
    <source>
        <dbReference type="ARBA" id="ARBA00022692"/>
    </source>
</evidence>
<sequence length="569" mass="65728">MKQQFTDNTQRFNRLMVSGGMVLASQSQLLCYFLMILDHMIYSSLLSLPLPLMVFLWGMLSVPRPSKTFWVAVITYTESMVVCKYFYQFAFFPWNDITNKDSPFFPPRIMGIEKAANYANVDIALLLALFLHRSILRKYGLWRDAADITADMEAAGVMEKTLSDSSTDDSYYTESEQLESYKETGVNSRFWNGMYFVLNPFANFFREVTQAHYSATTDMYTPMFFCDLVLFLVLVFGFNSFGPVDTTGEENVAKYLRDSKIPIPFVIMLITQFIFILIDRAIFLRKFVLGKYIFQILLVMIIHVWMFFVLPAITRRSFYNNSAAQIWYFIKSIYFGLSAHQICCGYPVRTIGNILTKNYGFANLILYKGFLAIPFLLELRALMDWTWSDSTLAIGNWLQMEDIYANIFVIKCWREFEKKFPQERAVKKSTAVKYLAGGALLISIIAIVWFPLLFFSFLHMVFIRNPPLEATMTISIDGYQPLLTATATGDSIRSLTQAEFNLLKSHYARDRNTYSFLSNYEPEDVTLIQFDGKSLSIWGVSPIGKEALVQDLRKSHRGKLFLSVRLKFL</sequence>
<evidence type="ECO:0000256" key="1">
    <source>
        <dbReference type="ARBA" id="ARBA00004141"/>
    </source>
</evidence>
<feature type="transmembrane region" description="Helical" evidence="6">
    <location>
        <begin position="220"/>
        <end position="241"/>
    </location>
</feature>
<dbReference type="GO" id="GO:0008381">
    <property type="term" value="F:mechanosensitive monoatomic ion channel activity"/>
    <property type="evidence" value="ECO:0007669"/>
    <property type="project" value="InterPro"/>
</dbReference>
<evidence type="ECO:0000259" key="8">
    <source>
        <dbReference type="Pfam" id="PF23188"/>
    </source>
</evidence>
<comment type="subcellular location">
    <subcellularLocation>
        <location evidence="1">Membrane</location>
        <topology evidence="1">Multi-pass membrane protein</topology>
    </subcellularLocation>
</comment>
<dbReference type="InterPro" id="IPR056768">
    <property type="entry name" value="THU_Piezo"/>
</dbReference>
<evidence type="ECO:0000256" key="2">
    <source>
        <dbReference type="ARBA" id="ARBA00007821"/>
    </source>
</evidence>
<dbReference type="Pfam" id="PF23188">
    <property type="entry name" value="THU_Piezo1"/>
    <property type="match status" value="1"/>
</dbReference>
<feature type="transmembrane region" description="Helical" evidence="6">
    <location>
        <begin position="434"/>
        <end position="462"/>
    </location>
</feature>
<feature type="domain" description="Piezo non-specific cation channel cap" evidence="7">
    <location>
        <begin position="493"/>
        <end position="566"/>
    </location>
</feature>
<feature type="transmembrane region" description="Helical" evidence="6">
    <location>
        <begin position="292"/>
        <end position="314"/>
    </location>
</feature>
<dbReference type="AlphaFoldDB" id="A0A8S3Z0Q3"/>
<feature type="transmembrane region" description="Helical" evidence="6">
    <location>
        <begin position="41"/>
        <end position="62"/>
    </location>
</feature>
<evidence type="ECO:0000256" key="4">
    <source>
        <dbReference type="ARBA" id="ARBA00022989"/>
    </source>
</evidence>
<evidence type="ECO:0000313" key="10">
    <source>
        <dbReference type="EMBL" id="CAG5122569.1"/>
    </source>
</evidence>
<dbReference type="PANTHER" id="PTHR47049">
    <property type="entry name" value="PIEZO-TYPE MECHANOSENSITIVE ION CHANNEL HOMOLOG"/>
    <property type="match status" value="1"/>
</dbReference>
<evidence type="ECO:0008006" key="12">
    <source>
        <dbReference type="Google" id="ProtNLM"/>
    </source>
</evidence>
<comment type="caution">
    <text evidence="10">The sequence shown here is derived from an EMBL/GenBank/DDBJ whole genome shotgun (WGS) entry which is preliminary data.</text>
</comment>
<dbReference type="GO" id="GO:0016020">
    <property type="term" value="C:membrane"/>
    <property type="evidence" value="ECO:0007669"/>
    <property type="project" value="UniProtKB-SubCell"/>
</dbReference>
<dbReference type="Pfam" id="PF12166">
    <property type="entry name" value="Piezo_cap"/>
    <property type="match status" value="1"/>
</dbReference>
<feature type="non-terminal residue" evidence="10">
    <location>
        <position position="1"/>
    </location>
</feature>
<evidence type="ECO:0000256" key="6">
    <source>
        <dbReference type="SAM" id="Phobius"/>
    </source>
</evidence>
<name>A0A8S3Z0Q3_9EUPU</name>
<reference evidence="10" key="1">
    <citation type="submission" date="2021-04" db="EMBL/GenBank/DDBJ databases">
        <authorList>
            <consortium name="Molecular Ecology Group"/>
        </authorList>
    </citation>
    <scope>NUCLEOTIDE SEQUENCE</scope>
</reference>
<dbReference type="InterPro" id="IPR056770">
    <property type="entry name" value="Piezo_THU9_anchor"/>
</dbReference>
<feature type="transmembrane region" description="Helical" evidence="6">
    <location>
        <begin position="12"/>
        <end position="35"/>
    </location>
</feature>
<accession>A0A8S3Z0Q3</accession>
<feature type="transmembrane region" description="Helical" evidence="6">
    <location>
        <begin position="360"/>
        <end position="377"/>
    </location>
</feature>
<comment type="similarity">
    <text evidence="2">Belongs to the PIEZO (TC 1.A.75) family.</text>
</comment>
<protein>
    <recommendedName>
        <fullName evidence="12">Piezo non-specific cation channel R-Ras-binding domain-containing protein</fullName>
    </recommendedName>
</protein>
<keyword evidence="4 6" id="KW-1133">Transmembrane helix</keyword>
<dbReference type="Pfam" id="PF24874">
    <property type="entry name" value="Piezo_THU9_anchor"/>
    <property type="match status" value="1"/>
</dbReference>
<feature type="domain" description="Piezo transmembrane helical unit" evidence="8">
    <location>
        <begin position="25"/>
        <end position="143"/>
    </location>
</feature>
<organism evidence="10 11">
    <name type="scientific">Candidula unifasciata</name>
    <dbReference type="NCBI Taxonomy" id="100452"/>
    <lineage>
        <taxon>Eukaryota</taxon>
        <taxon>Metazoa</taxon>
        <taxon>Spiralia</taxon>
        <taxon>Lophotrochozoa</taxon>
        <taxon>Mollusca</taxon>
        <taxon>Gastropoda</taxon>
        <taxon>Heterobranchia</taxon>
        <taxon>Euthyneura</taxon>
        <taxon>Panpulmonata</taxon>
        <taxon>Eupulmonata</taxon>
        <taxon>Stylommatophora</taxon>
        <taxon>Helicina</taxon>
        <taxon>Helicoidea</taxon>
        <taxon>Geomitridae</taxon>
        <taxon>Candidula</taxon>
    </lineage>
</organism>
<evidence type="ECO:0000256" key="5">
    <source>
        <dbReference type="ARBA" id="ARBA00023136"/>
    </source>
</evidence>
<feature type="domain" description="Piezo THU9 and anchor" evidence="9">
    <location>
        <begin position="217"/>
        <end position="456"/>
    </location>
</feature>
<feature type="transmembrane region" description="Helical" evidence="6">
    <location>
        <begin position="115"/>
        <end position="132"/>
    </location>
</feature>
<gene>
    <name evidence="10" type="ORF">CUNI_LOCUS8127</name>
</gene>
<keyword evidence="5 6" id="KW-0472">Membrane</keyword>
<keyword evidence="3 6" id="KW-0812">Transmembrane</keyword>
<dbReference type="InterPro" id="IPR031334">
    <property type="entry name" value="Piezo_cap_dom"/>
</dbReference>
<dbReference type="OrthoDB" id="303066at2759"/>
<evidence type="ECO:0000313" key="11">
    <source>
        <dbReference type="Proteomes" id="UP000678393"/>
    </source>
</evidence>
<dbReference type="InterPro" id="IPR027272">
    <property type="entry name" value="Piezo"/>
</dbReference>
<feature type="transmembrane region" description="Helical" evidence="6">
    <location>
        <begin position="69"/>
        <end position="87"/>
    </location>
</feature>
<feature type="transmembrane region" description="Helical" evidence="6">
    <location>
        <begin position="326"/>
        <end position="348"/>
    </location>
</feature>
<feature type="transmembrane region" description="Helical" evidence="6">
    <location>
        <begin position="261"/>
        <end position="280"/>
    </location>
</feature>
<dbReference type="PANTHER" id="PTHR47049:SF2">
    <property type="entry name" value="PIEZO-TYPE MECHANOSENSITIVE ION CHANNEL HOMOLOG"/>
    <property type="match status" value="1"/>
</dbReference>
<evidence type="ECO:0000259" key="7">
    <source>
        <dbReference type="Pfam" id="PF12166"/>
    </source>
</evidence>
<proteinExistence type="inferred from homology"/>
<evidence type="ECO:0000259" key="9">
    <source>
        <dbReference type="Pfam" id="PF24874"/>
    </source>
</evidence>
<dbReference type="EMBL" id="CAJHNH020001324">
    <property type="protein sequence ID" value="CAG5122569.1"/>
    <property type="molecule type" value="Genomic_DNA"/>
</dbReference>
<dbReference type="Proteomes" id="UP000678393">
    <property type="component" value="Unassembled WGS sequence"/>
</dbReference>
<keyword evidence="11" id="KW-1185">Reference proteome</keyword>